<evidence type="ECO:0000313" key="1">
    <source>
        <dbReference type="EMBL" id="MDQ0158304.1"/>
    </source>
</evidence>
<organism evidence="1 2">
    <name type="scientific">Alkalibacillus salilacus</name>
    <dbReference type="NCBI Taxonomy" id="284582"/>
    <lineage>
        <taxon>Bacteria</taxon>
        <taxon>Bacillati</taxon>
        <taxon>Bacillota</taxon>
        <taxon>Bacilli</taxon>
        <taxon>Bacillales</taxon>
        <taxon>Bacillaceae</taxon>
        <taxon>Alkalibacillus</taxon>
    </lineage>
</organism>
<comment type="caution">
    <text evidence="1">The sequence shown here is derived from an EMBL/GenBank/DDBJ whole genome shotgun (WGS) entry which is preliminary data.</text>
</comment>
<reference evidence="1 2" key="1">
    <citation type="submission" date="2023-07" db="EMBL/GenBank/DDBJ databases">
        <title>Genomic Encyclopedia of Type Strains, Phase IV (KMG-IV): sequencing the most valuable type-strain genomes for metagenomic binning, comparative biology and taxonomic classification.</title>
        <authorList>
            <person name="Goeker M."/>
        </authorList>
    </citation>
    <scope>NUCLEOTIDE SEQUENCE [LARGE SCALE GENOMIC DNA]</scope>
    <source>
        <strain evidence="1 2">DSM 16460</strain>
    </source>
</reference>
<protein>
    <recommendedName>
        <fullName evidence="3">Transposase</fullName>
    </recommendedName>
</protein>
<gene>
    <name evidence="1" type="ORF">J2S77_000254</name>
</gene>
<name>A0ABT9VBF9_9BACI</name>
<dbReference type="Proteomes" id="UP001224359">
    <property type="component" value="Unassembled WGS sequence"/>
</dbReference>
<sequence>MRATDILKAIQKLNPAEKHRLREYLIDALTASSST</sequence>
<evidence type="ECO:0000313" key="2">
    <source>
        <dbReference type="Proteomes" id="UP001224359"/>
    </source>
</evidence>
<evidence type="ECO:0008006" key="3">
    <source>
        <dbReference type="Google" id="ProtNLM"/>
    </source>
</evidence>
<proteinExistence type="predicted"/>
<keyword evidence="2" id="KW-1185">Reference proteome</keyword>
<dbReference type="EMBL" id="JAUSTQ010000001">
    <property type="protein sequence ID" value="MDQ0158304.1"/>
    <property type="molecule type" value="Genomic_DNA"/>
</dbReference>
<accession>A0ABT9VBF9</accession>